<organism evidence="9 10">
    <name type="scientific">Sutterella seckii</name>
    <dbReference type="NCBI Taxonomy" id="1944635"/>
    <lineage>
        <taxon>Bacteria</taxon>
        <taxon>Pseudomonadati</taxon>
        <taxon>Pseudomonadota</taxon>
        <taxon>Betaproteobacteria</taxon>
        <taxon>Burkholderiales</taxon>
        <taxon>Sutterellaceae</taxon>
        <taxon>Sutterella</taxon>
    </lineage>
</organism>
<feature type="domain" description="Endoribonuclease YicC-like N-terminal" evidence="7">
    <location>
        <begin position="5"/>
        <end position="155"/>
    </location>
</feature>
<dbReference type="GO" id="GO:0016787">
    <property type="term" value="F:hydrolase activity"/>
    <property type="evidence" value="ECO:0007669"/>
    <property type="project" value="UniProtKB-KW"/>
</dbReference>
<comment type="similarity">
    <text evidence="5">Belongs to the YicC/YloC family.</text>
</comment>
<evidence type="ECO:0000313" key="10">
    <source>
        <dbReference type="Proteomes" id="UP000469462"/>
    </source>
</evidence>
<dbReference type="Pfam" id="PF03755">
    <property type="entry name" value="YicC-like_N"/>
    <property type="match status" value="1"/>
</dbReference>
<feature type="coiled-coil region" evidence="6">
    <location>
        <begin position="188"/>
        <end position="247"/>
    </location>
</feature>
<evidence type="ECO:0000256" key="6">
    <source>
        <dbReference type="SAM" id="Coils"/>
    </source>
</evidence>
<dbReference type="Pfam" id="PF08340">
    <property type="entry name" value="YicC-like_C"/>
    <property type="match status" value="1"/>
</dbReference>
<keyword evidence="3" id="KW-0255">Endonuclease</keyword>
<evidence type="ECO:0000259" key="7">
    <source>
        <dbReference type="Pfam" id="PF03755"/>
    </source>
</evidence>
<protein>
    <submittedName>
        <fullName evidence="9">YicC family protein</fullName>
    </submittedName>
</protein>
<evidence type="ECO:0000256" key="1">
    <source>
        <dbReference type="ARBA" id="ARBA00001968"/>
    </source>
</evidence>
<keyword evidence="4" id="KW-0378">Hydrolase</keyword>
<evidence type="ECO:0000256" key="5">
    <source>
        <dbReference type="ARBA" id="ARBA00035648"/>
    </source>
</evidence>
<dbReference type="InterPro" id="IPR005229">
    <property type="entry name" value="YicC/YloC-like"/>
</dbReference>
<sequence>MPSVASMTGYAALDGKTLAGTVTAECRSVNSRFLDLTLRLDDALRFTEPAVRERLQKRLTRGKVELRLNLTADASALPASVNEEALRRVLALQETILKLDPQAQELSVAEILELPGIAAAETPDRDKLLQEVLAIVDRTLDEFIAAREREGAALAQVLSGYCDKMSAVVKDVRGAMPQIISQLEGRLTERLTDALADALKEKSTLTKEEVTDRIRQEVTMYAIKMDVDEEMNRLDTHLAEVKRLLAQGGAVGRKLDFMAQEMNREANTLGSKAAAIEMTQASLALKITIDQMREQIQNLE</sequence>
<dbReference type="Proteomes" id="UP000469462">
    <property type="component" value="Unassembled WGS sequence"/>
</dbReference>
<evidence type="ECO:0000256" key="4">
    <source>
        <dbReference type="ARBA" id="ARBA00022801"/>
    </source>
</evidence>
<dbReference type="PANTHER" id="PTHR30636">
    <property type="entry name" value="UPF0701 PROTEIN YICC"/>
    <property type="match status" value="1"/>
</dbReference>
<dbReference type="PANTHER" id="PTHR30636:SF3">
    <property type="entry name" value="UPF0701 PROTEIN YICC"/>
    <property type="match status" value="1"/>
</dbReference>
<dbReference type="InterPro" id="IPR013551">
    <property type="entry name" value="YicC-like_C"/>
</dbReference>
<reference evidence="9 10" key="1">
    <citation type="submission" date="2019-10" db="EMBL/GenBank/DDBJ databases">
        <title>Genome diversity of Sutterella seckii.</title>
        <authorList>
            <person name="Chaplin A.V."/>
            <person name="Sokolova S.R."/>
            <person name="Mosin K.A."/>
            <person name="Ivanova E.L."/>
            <person name="Kochetkova T.O."/>
            <person name="Goltsov A.Y."/>
            <person name="Trofimov D.Y."/>
            <person name="Efimov B.A."/>
        </authorList>
    </citation>
    <scope>NUCLEOTIDE SEQUENCE [LARGE SCALE GENOMIC DNA]</scope>
    <source>
        <strain evidence="9 10">ASD3426</strain>
    </source>
</reference>
<evidence type="ECO:0000256" key="3">
    <source>
        <dbReference type="ARBA" id="ARBA00022759"/>
    </source>
</evidence>
<dbReference type="EMBL" id="WEHW01000014">
    <property type="protein sequence ID" value="KAB7651479.1"/>
    <property type="molecule type" value="Genomic_DNA"/>
</dbReference>
<name>A0AAI9SD17_9BURK</name>
<evidence type="ECO:0000313" key="9">
    <source>
        <dbReference type="EMBL" id="KAB7651479.1"/>
    </source>
</evidence>
<dbReference type="AlphaFoldDB" id="A0AAI9SD17"/>
<comment type="cofactor">
    <cofactor evidence="1">
        <name>a divalent metal cation</name>
        <dbReference type="ChEBI" id="CHEBI:60240"/>
    </cofactor>
</comment>
<dbReference type="GO" id="GO:0004521">
    <property type="term" value="F:RNA endonuclease activity"/>
    <property type="evidence" value="ECO:0007669"/>
    <property type="project" value="InterPro"/>
</dbReference>
<evidence type="ECO:0000259" key="8">
    <source>
        <dbReference type="Pfam" id="PF08340"/>
    </source>
</evidence>
<keyword evidence="10" id="KW-1185">Reference proteome</keyword>
<gene>
    <name evidence="9" type="ORF">GBM96_05655</name>
</gene>
<keyword evidence="6" id="KW-0175">Coiled coil</keyword>
<proteinExistence type="inferred from homology"/>
<dbReference type="NCBIfam" id="TIGR00255">
    <property type="entry name" value="YicC/YloC family endoribonuclease"/>
    <property type="match status" value="1"/>
</dbReference>
<comment type="caution">
    <text evidence="9">The sequence shown here is derived from an EMBL/GenBank/DDBJ whole genome shotgun (WGS) entry which is preliminary data.</text>
</comment>
<accession>A0AAI9SD17</accession>
<dbReference type="RefSeq" id="WP_139688620.1">
    <property type="nucleotide sequence ID" value="NZ_WEHW01000014.1"/>
</dbReference>
<feature type="domain" description="Endoribonuclease YicC-like C-terminal" evidence="8">
    <location>
        <begin position="183"/>
        <end position="300"/>
    </location>
</feature>
<evidence type="ECO:0000256" key="2">
    <source>
        <dbReference type="ARBA" id="ARBA00022722"/>
    </source>
</evidence>
<keyword evidence="2" id="KW-0540">Nuclease</keyword>
<dbReference type="InterPro" id="IPR013527">
    <property type="entry name" value="YicC-like_N"/>
</dbReference>